<organism evidence="2">
    <name type="scientific">uncultured Caudovirales phage</name>
    <dbReference type="NCBI Taxonomy" id="2100421"/>
    <lineage>
        <taxon>Viruses</taxon>
        <taxon>Duplodnaviria</taxon>
        <taxon>Heunggongvirae</taxon>
        <taxon>Uroviricota</taxon>
        <taxon>Caudoviricetes</taxon>
        <taxon>Peduoviridae</taxon>
        <taxon>Maltschvirus</taxon>
        <taxon>Maltschvirus maltsch</taxon>
    </lineage>
</organism>
<gene>
    <name evidence="2" type="ORF">UFOVP209_43</name>
</gene>
<evidence type="ECO:0000313" key="2">
    <source>
        <dbReference type="EMBL" id="CAB5218035.1"/>
    </source>
</evidence>
<evidence type="ECO:0000256" key="1">
    <source>
        <dbReference type="SAM" id="MobiDB-lite"/>
    </source>
</evidence>
<name>A0A6J7WN15_9CAUD</name>
<proteinExistence type="predicted"/>
<accession>A0A6J7WN15</accession>
<sequence>MSTAHQAPPPRNGLSEPLDRVGEMERAAERWIELLGEAAENAKQNLAECLVVVQLVIAARDQLRVSKAFEELQQNPALFAREVAVSENSGLERRDLSGSHGEPTQVA</sequence>
<reference evidence="2" key="1">
    <citation type="submission" date="2020-05" db="EMBL/GenBank/DDBJ databases">
        <authorList>
            <person name="Chiriac C."/>
            <person name="Salcher M."/>
            <person name="Ghai R."/>
            <person name="Kavagutti S V."/>
        </authorList>
    </citation>
    <scope>NUCLEOTIDE SEQUENCE</scope>
</reference>
<protein>
    <submittedName>
        <fullName evidence="2">Uncharacterized protein</fullName>
    </submittedName>
</protein>
<feature type="region of interest" description="Disordered" evidence="1">
    <location>
        <begin position="1"/>
        <end position="22"/>
    </location>
</feature>
<dbReference type="EMBL" id="LR798252">
    <property type="protein sequence ID" value="CAB5218035.1"/>
    <property type="molecule type" value="Genomic_DNA"/>
</dbReference>